<feature type="chain" id="PRO_5042126313" description="MAM domain-containing protein" evidence="1">
    <location>
        <begin position="18"/>
        <end position="160"/>
    </location>
</feature>
<protein>
    <recommendedName>
        <fullName evidence="4">MAM domain-containing protein</fullName>
    </recommendedName>
</protein>
<sequence length="160" mass="18282">MRLICSILFIFILSAKAIRVIEPLDYSSESHVNLECAFKESMCNWGNDPNNWPVNWRLNTINFKEELSVGDVISVTERYSVCLSSSGKSTNYQFNNDVTARLFSPIVSIMKQPSCIQLIYDIHFHSDSSRDRINLNGGDLNLYGVDDKIPRLSLLRRQMG</sequence>
<accession>A0AAE1ZF45</accession>
<reference evidence="2" key="1">
    <citation type="submission" date="2022-04" db="EMBL/GenBank/DDBJ databases">
        <authorList>
            <person name="Xu L."/>
            <person name="Lv Z."/>
        </authorList>
    </citation>
    <scope>NUCLEOTIDE SEQUENCE</scope>
    <source>
        <strain evidence="2">LV_2022a</strain>
    </source>
</reference>
<dbReference type="Proteomes" id="UP001292079">
    <property type="component" value="Unassembled WGS sequence"/>
</dbReference>
<dbReference type="AlphaFoldDB" id="A0AAE1ZF45"/>
<evidence type="ECO:0008006" key="4">
    <source>
        <dbReference type="Google" id="ProtNLM"/>
    </source>
</evidence>
<name>A0AAE1ZF45_SCHME</name>
<proteinExistence type="predicted"/>
<evidence type="ECO:0000256" key="1">
    <source>
        <dbReference type="SAM" id="SignalP"/>
    </source>
</evidence>
<comment type="caution">
    <text evidence="2">The sequence shown here is derived from an EMBL/GenBank/DDBJ whole genome shotgun (WGS) entry which is preliminary data.</text>
</comment>
<gene>
    <name evidence="2" type="ORF">MN116_000445</name>
</gene>
<organism evidence="2 3">
    <name type="scientific">Schistosoma mekongi</name>
    <name type="common">Parasitic worm</name>
    <dbReference type="NCBI Taxonomy" id="38744"/>
    <lineage>
        <taxon>Eukaryota</taxon>
        <taxon>Metazoa</taxon>
        <taxon>Spiralia</taxon>
        <taxon>Lophotrochozoa</taxon>
        <taxon>Platyhelminthes</taxon>
        <taxon>Trematoda</taxon>
        <taxon>Digenea</taxon>
        <taxon>Strigeidida</taxon>
        <taxon>Schistosomatoidea</taxon>
        <taxon>Schistosomatidae</taxon>
        <taxon>Schistosoma</taxon>
    </lineage>
</organism>
<dbReference type="Gene3D" id="2.60.120.200">
    <property type="match status" value="1"/>
</dbReference>
<evidence type="ECO:0000313" key="2">
    <source>
        <dbReference type="EMBL" id="KAK4472147.1"/>
    </source>
</evidence>
<keyword evidence="3" id="KW-1185">Reference proteome</keyword>
<reference evidence="2" key="2">
    <citation type="journal article" date="2023" name="Infect Dis Poverty">
        <title>Chromosome-scale genome of the human blood fluke Schistosoma mekongi and its implications for public health.</title>
        <authorList>
            <person name="Zhou M."/>
            <person name="Xu L."/>
            <person name="Xu D."/>
            <person name="Chen W."/>
            <person name="Khan J."/>
            <person name="Hu Y."/>
            <person name="Huang H."/>
            <person name="Wei H."/>
            <person name="Zhang Y."/>
            <person name="Chusongsang P."/>
            <person name="Tanasarnprasert K."/>
            <person name="Hu X."/>
            <person name="Limpanont Y."/>
            <person name="Lv Z."/>
        </authorList>
    </citation>
    <scope>NUCLEOTIDE SEQUENCE</scope>
    <source>
        <strain evidence="2">LV_2022a</strain>
    </source>
</reference>
<feature type="signal peptide" evidence="1">
    <location>
        <begin position="1"/>
        <end position="17"/>
    </location>
</feature>
<dbReference type="EMBL" id="JALJAT010000002">
    <property type="protein sequence ID" value="KAK4472147.1"/>
    <property type="molecule type" value="Genomic_DNA"/>
</dbReference>
<keyword evidence="1" id="KW-0732">Signal</keyword>
<evidence type="ECO:0000313" key="3">
    <source>
        <dbReference type="Proteomes" id="UP001292079"/>
    </source>
</evidence>